<sequence length="109" mass="13081">LVYADTCANSTFSRPPLYLSPRRQNFFRAHHHTRILDVISLVLSFTERRVVLRGERRERQWDGGVLQRKIHPRNHSRNHWKLERIQKNVQLRVLVGRHATWPRRLCGVL</sequence>
<name>A0A0B1SF60_OESDE</name>
<accession>A0A0B1SF60</accession>
<organism evidence="1 2">
    <name type="scientific">Oesophagostomum dentatum</name>
    <name type="common">Nodular worm</name>
    <dbReference type="NCBI Taxonomy" id="61180"/>
    <lineage>
        <taxon>Eukaryota</taxon>
        <taxon>Metazoa</taxon>
        <taxon>Ecdysozoa</taxon>
        <taxon>Nematoda</taxon>
        <taxon>Chromadorea</taxon>
        <taxon>Rhabditida</taxon>
        <taxon>Rhabditina</taxon>
        <taxon>Rhabditomorpha</taxon>
        <taxon>Strongyloidea</taxon>
        <taxon>Strongylidae</taxon>
        <taxon>Oesophagostomum</taxon>
    </lineage>
</organism>
<dbReference type="Proteomes" id="UP000053660">
    <property type="component" value="Unassembled WGS sequence"/>
</dbReference>
<keyword evidence="2" id="KW-1185">Reference proteome</keyword>
<evidence type="ECO:0000313" key="2">
    <source>
        <dbReference type="Proteomes" id="UP000053660"/>
    </source>
</evidence>
<dbReference type="EMBL" id="KN578940">
    <property type="protein sequence ID" value="KHJ82526.1"/>
    <property type="molecule type" value="Genomic_DNA"/>
</dbReference>
<evidence type="ECO:0000313" key="1">
    <source>
        <dbReference type="EMBL" id="KHJ82526.1"/>
    </source>
</evidence>
<reference evidence="1 2" key="1">
    <citation type="submission" date="2014-03" db="EMBL/GenBank/DDBJ databases">
        <title>Draft genome of the hookworm Oesophagostomum dentatum.</title>
        <authorList>
            <person name="Mitreva M."/>
        </authorList>
    </citation>
    <scope>NUCLEOTIDE SEQUENCE [LARGE SCALE GENOMIC DNA]</scope>
    <source>
        <strain evidence="1 2">OD-Hann</strain>
    </source>
</reference>
<protein>
    <submittedName>
        <fullName evidence="1">Uncharacterized protein</fullName>
    </submittedName>
</protein>
<feature type="non-terminal residue" evidence="1">
    <location>
        <position position="1"/>
    </location>
</feature>
<gene>
    <name evidence="1" type="ORF">OESDEN_17780</name>
</gene>
<proteinExistence type="predicted"/>
<dbReference type="AlphaFoldDB" id="A0A0B1SF60"/>